<dbReference type="PATRIC" id="fig|754436.4.peg.3975"/>
<dbReference type="PANTHER" id="PTHR42862:SF1">
    <property type="entry name" value="DELTA-1-PYRROLINE-5-CARBOXYLATE DEHYDROGENASE 2, ISOFORM A-RELATED"/>
    <property type="match status" value="1"/>
</dbReference>
<dbReference type="EMBL" id="LDOV01000037">
    <property type="protein sequence ID" value="KLU99066.1"/>
    <property type="molecule type" value="Genomic_DNA"/>
</dbReference>
<dbReference type="GO" id="GO:0010133">
    <property type="term" value="P:L-proline catabolic process to L-glutamate"/>
    <property type="evidence" value="ECO:0007669"/>
    <property type="project" value="TreeGrafter"/>
</dbReference>
<dbReference type="InterPro" id="IPR016162">
    <property type="entry name" value="Ald_DH_N"/>
</dbReference>
<keyword evidence="2" id="KW-0520">NAD</keyword>
<accession>A0A0J1JBU7</accession>
<protein>
    <submittedName>
        <fullName evidence="3">Proline dehydrogenase</fullName>
    </submittedName>
</protein>
<evidence type="ECO:0000256" key="2">
    <source>
        <dbReference type="ARBA" id="ARBA00023027"/>
    </source>
</evidence>
<dbReference type="Gene3D" id="3.40.605.10">
    <property type="entry name" value="Aldehyde Dehydrogenase, Chain A, domain 1"/>
    <property type="match status" value="1"/>
</dbReference>
<proteinExistence type="predicted"/>
<keyword evidence="1" id="KW-0560">Oxidoreductase</keyword>
<dbReference type="GO" id="GO:0003842">
    <property type="term" value="F:L-glutamate gamma-semialdehyde dehydrogenase activity"/>
    <property type="evidence" value="ECO:0007669"/>
    <property type="project" value="TreeGrafter"/>
</dbReference>
<reference evidence="3 4" key="1">
    <citation type="submission" date="2015-05" db="EMBL/GenBank/DDBJ databases">
        <title>Photobacterium galathea sp. nov.</title>
        <authorList>
            <person name="Machado H."/>
            <person name="Gram L."/>
        </authorList>
    </citation>
    <scope>NUCLEOTIDE SEQUENCE [LARGE SCALE GENOMIC DNA]</scope>
    <source>
        <strain evidence="3 4">DSM 25995</strain>
    </source>
</reference>
<sequence>MPRQPGKGDVTMTIDTVVNTHLAVWESWNALGYEARCAVLRRWAESLPVAWRAMVEYQCQQTAHQVAAVHVMPGPTGETNELYCAGRGLFVVTAAAETPAEAILGQLTAALVTGNTVVLCLPEESEVQAQTVESALTHSGCNAISAVPESMIDTLLAHPAIAGVAYAGNMAALQRLARQVAAREGALAAVIGETDVHALPVVGSPTYLLRFVTERTRTINITAVGGNATLLELGSGEPIEN</sequence>
<dbReference type="Proteomes" id="UP000036426">
    <property type="component" value="Unassembled WGS sequence"/>
</dbReference>
<organism evidence="3 4">
    <name type="scientific">Photobacterium aphoticum</name>
    <dbReference type="NCBI Taxonomy" id="754436"/>
    <lineage>
        <taxon>Bacteria</taxon>
        <taxon>Pseudomonadati</taxon>
        <taxon>Pseudomonadota</taxon>
        <taxon>Gammaproteobacteria</taxon>
        <taxon>Vibrionales</taxon>
        <taxon>Vibrionaceae</taxon>
        <taxon>Photobacterium</taxon>
    </lineage>
</organism>
<name>A0A0J1JBU7_9GAMM</name>
<dbReference type="SUPFAM" id="SSF53720">
    <property type="entry name" value="ALDH-like"/>
    <property type="match status" value="1"/>
</dbReference>
<evidence type="ECO:0000313" key="3">
    <source>
        <dbReference type="EMBL" id="KLU99066.1"/>
    </source>
</evidence>
<dbReference type="InterPro" id="IPR016161">
    <property type="entry name" value="Ald_DH/histidinol_DH"/>
</dbReference>
<dbReference type="InterPro" id="IPR050485">
    <property type="entry name" value="Proline_metab_enzyme"/>
</dbReference>
<evidence type="ECO:0000313" key="4">
    <source>
        <dbReference type="Proteomes" id="UP000036426"/>
    </source>
</evidence>
<keyword evidence="4" id="KW-1185">Reference proteome</keyword>
<evidence type="ECO:0000256" key="1">
    <source>
        <dbReference type="ARBA" id="ARBA00023002"/>
    </source>
</evidence>
<comment type="caution">
    <text evidence="3">The sequence shown here is derived from an EMBL/GenBank/DDBJ whole genome shotgun (WGS) entry which is preliminary data.</text>
</comment>
<gene>
    <name evidence="3" type="ORF">ABT58_18795</name>
</gene>
<dbReference type="GO" id="GO:0009898">
    <property type="term" value="C:cytoplasmic side of plasma membrane"/>
    <property type="evidence" value="ECO:0007669"/>
    <property type="project" value="TreeGrafter"/>
</dbReference>
<dbReference type="AlphaFoldDB" id="A0A0J1JBU7"/>
<dbReference type="PANTHER" id="PTHR42862">
    <property type="entry name" value="DELTA-1-PYRROLINE-5-CARBOXYLATE DEHYDROGENASE 1, ISOFORM A-RELATED"/>
    <property type="match status" value="1"/>
</dbReference>